<dbReference type="InterPro" id="IPR014764">
    <property type="entry name" value="DCN-prot"/>
</dbReference>
<keyword evidence="3" id="KW-0539">Nucleus</keyword>
<protein>
    <recommendedName>
        <fullName evidence="5">Defective in cullin neddylation protein</fullName>
    </recommendedName>
</protein>
<evidence type="ECO:0000256" key="6">
    <source>
        <dbReference type="SAM" id="MobiDB-lite"/>
    </source>
</evidence>
<dbReference type="Bgee" id="FBgn0186234">
    <property type="expression patterns" value="Expressed in embryo and 3 other cell types or tissues"/>
</dbReference>
<dbReference type="SUPFAM" id="SSF46934">
    <property type="entry name" value="UBA-like"/>
    <property type="match status" value="1"/>
</dbReference>
<dbReference type="PROSITE" id="PS51229">
    <property type="entry name" value="DCUN1"/>
    <property type="match status" value="1"/>
</dbReference>
<evidence type="ECO:0000256" key="4">
    <source>
        <dbReference type="ARBA" id="ARBA00059219"/>
    </source>
</evidence>
<dbReference type="Pfam" id="PF03556">
    <property type="entry name" value="Cullin_binding"/>
    <property type="match status" value="1"/>
</dbReference>
<evidence type="ECO:0000256" key="5">
    <source>
        <dbReference type="RuleBase" id="RU410713"/>
    </source>
</evidence>
<dbReference type="GO" id="GO:0031624">
    <property type="term" value="F:ubiquitin conjugating enzyme binding"/>
    <property type="evidence" value="ECO:0007669"/>
    <property type="project" value="TreeGrafter"/>
</dbReference>
<dbReference type="Pfam" id="PF14555">
    <property type="entry name" value="UBA_4"/>
    <property type="match status" value="1"/>
</dbReference>
<sequence>MRTVENVAKSIHFLIPSSFFLECQLGHTSCSCCCCCCCCIYAIRLGSKIHSKQENNARIESYIQAFTWEPLGYNKLKSSTHRDKVKKFISLTHTGEQTAIFCLQQNDWKFELASDNYFQNPEYYYRELDRKRIEQLFMRYRDPSDPLKIGSQGVIHFLEDLDLKPDSKLVLIIAWKFHAEVQCEFSRDEFINGMCDLGIDSIDKLKTKLPILEQELNDAGKFKDFYHFTFNYAKDPGQKGIDLEMAIAYWCIVLSGRFKFLDIWCQFLEEKHKRAISRDTWNLLLDFATNIDDRMSNYDSEGAWPVLIDDFVEWCQENDHLKEDSSPGSGYQQQSSASSSSQKNISSAYQTSHSTNMNYG</sequence>
<feature type="compositionally biased region" description="Polar residues" evidence="6">
    <location>
        <begin position="351"/>
        <end position="360"/>
    </location>
</feature>
<reference evidence="8" key="2">
    <citation type="submission" date="2014-06" db="EMBL/GenBank/DDBJ databases">
        <authorList>
            <person name="Hu T."/>
            <person name="Eisen M.B."/>
            <person name="Thornton K.R."/>
            <person name="Andolfatto P."/>
        </authorList>
    </citation>
    <scope>NUCLEOTIDE SEQUENCE</scope>
    <source>
        <strain evidence="8">W501</strain>
    </source>
</reference>
<reference evidence="8" key="3">
    <citation type="submission" date="2015-04" db="EMBL/GenBank/DDBJ databases">
        <authorList>
            <consortium name="FlyBase"/>
        </authorList>
    </citation>
    <scope>NUCLEOTIDE SEQUENCE</scope>
    <source>
        <strain evidence="8">W501</strain>
    </source>
</reference>
<feature type="domain" description="DCUN1" evidence="7">
    <location>
        <begin position="128"/>
        <end position="316"/>
    </location>
</feature>
<evidence type="ECO:0000259" key="7">
    <source>
        <dbReference type="PROSITE" id="PS51229"/>
    </source>
</evidence>
<dbReference type="FunFam" id="1.10.238.200:FF:000001">
    <property type="entry name" value="DCN1-like protein"/>
    <property type="match status" value="1"/>
</dbReference>
<evidence type="ECO:0000256" key="1">
    <source>
        <dbReference type="ARBA" id="ARBA00004123"/>
    </source>
</evidence>
<dbReference type="Gene3D" id="1.10.238.10">
    <property type="entry name" value="EF-hand"/>
    <property type="match status" value="1"/>
</dbReference>
<dbReference type="Gene3D" id="1.10.8.10">
    <property type="entry name" value="DNA helicase RuvA subunit, C-terminal domain"/>
    <property type="match status" value="1"/>
</dbReference>
<comment type="function">
    <text evidence="5">Neddylation of cullins play an essential role in the regulation of SCF-type complexes activity.</text>
</comment>
<evidence type="ECO:0000256" key="2">
    <source>
        <dbReference type="ARBA" id="ARBA00022786"/>
    </source>
</evidence>
<dbReference type="FunFam" id="1.10.238.10:FF:000030">
    <property type="entry name" value="DCN1-like protein"/>
    <property type="match status" value="1"/>
</dbReference>
<dbReference type="InterPro" id="IPR042460">
    <property type="entry name" value="DCN1-like_PONY"/>
</dbReference>
<dbReference type="Proteomes" id="UP000035880">
    <property type="component" value="Chromosome 3L"/>
</dbReference>
<organism evidence="8">
    <name type="scientific">Drosophila simulans</name>
    <name type="common">Fruit fly</name>
    <dbReference type="NCBI Taxonomy" id="7240"/>
    <lineage>
        <taxon>Eukaryota</taxon>
        <taxon>Metazoa</taxon>
        <taxon>Ecdysozoa</taxon>
        <taxon>Arthropoda</taxon>
        <taxon>Hexapoda</taxon>
        <taxon>Insecta</taxon>
        <taxon>Pterygota</taxon>
        <taxon>Neoptera</taxon>
        <taxon>Endopterygota</taxon>
        <taxon>Diptera</taxon>
        <taxon>Brachycera</taxon>
        <taxon>Muscomorpha</taxon>
        <taxon>Ephydroidea</taxon>
        <taxon>Drosophilidae</taxon>
        <taxon>Drosophila</taxon>
        <taxon>Sophophora</taxon>
    </lineage>
</organism>
<dbReference type="InterPro" id="IPR005176">
    <property type="entry name" value="PONY_dom"/>
</dbReference>
<proteinExistence type="predicted"/>
<dbReference type="GO" id="GO:0000151">
    <property type="term" value="C:ubiquitin ligase complex"/>
    <property type="evidence" value="ECO:0007669"/>
    <property type="project" value="TreeGrafter"/>
</dbReference>
<evidence type="ECO:0000256" key="3">
    <source>
        <dbReference type="ARBA" id="ARBA00023242"/>
    </source>
</evidence>
<dbReference type="PANTHER" id="PTHR12281:SF32">
    <property type="entry name" value="DCN1-LIKE PROTEIN"/>
    <property type="match status" value="1"/>
</dbReference>
<accession>A0A0J9RWZ0</accession>
<dbReference type="Gene3D" id="1.10.238.200">
    <property type="entry name" value="Cullin, PONY binding domain"/>
    <property type="match status" value="1"/>
</dbReference>
<comment type="function">
    <text evidence="4">Promotes neddylation of cullin components of SCF-type E3 ubiquitin ligase complexes and thus regulates SCF-type complex activity. Function promotes cell proliferation.</text>
</comment>
<dbReference type="PANTHER" id="PTHR12281">
    <property type="entry name" value="RP42 RELATED"/>
    <property type="match status" value="1"/>
</dbReference>
<dbReference type="InterPro" id="IPR009060">
    <property type="entry name" value="UBA-like_sf"/>
</dbReference>
<dbReference type="GO" id="GO:2000436">
    <property type="term" value="P:positive regulation of protein neddylation"/>
    <property type="evidence" value="ECO:0007669"/>
    <property type="project" value="UniProtKB-ARBA"/>
</dbReference>
<gene>
    <name evidence="8" type="primary">Dsim\GD14554</name>
    <name evidence="8" type="ORF">Dsimw501_GD14554</name>
</gene>
<feature type="compositionally biased region" description="Low complexity" evidence="6">
    <location>
        <begin position="326"/>
        <end position="350"/>
    </location>
</feature>
<keyword evidence="2" id="KW-0833">Ubl conjugation pathway</keyword>
<feature type="region of interest" description="Disordered" evidence="6">
    <location>
        <begin position="321"/>
        <end position="360"/>
    </location>
</feature>
<comment type="subcellular location">
    <subcellularLocation>
        <location evidence="1">Nucleus</location>
    </subcellularLocation>
</comment>
<evidence type="ECO:0000313" key="8">
    <source>
        <dbReference type="EMBL" id="KMY99774.1"/>
    </source>
</evidence>
<name>A0A0J9RWZ0_DROSI</name>
<reference evidence="8" key="1">
    <citation type="journal article" date="2013" name="Genome Res.">
        <title>A second-generation assembly of the Drosophila simulans genome provides new insights into patterns of lineage-specific divergence.</title>
        <authorList>
            <person name="Hu T.T."/>
            <person name="Eisen M.B."/>
            <person name="Thornton K.R."/>
            <person name="Andolfatto P."/>
        </authorList>
    </citation>
    <scope>NUCLEOTIDE SEQUENCE [LARGE SCALE GENOMIC DNA]</scope>
    <source>
        <strain evidence="8">W501</strain>
    </source>
</reference>
<dbReference type="GO" id="GO:0005634">
    <property type="term" value="C:nucleus"/>
    <property type="evidence" value="ECO:0007669"/>
    <property type="project" value="UniProtKB-SubCell"/>
</dbReference>
<dbReference type="OrthoDB" id="286637at2759"/>
<dbReference type="AlphaFoldDB" id="A0A0J9RWZ0"/>
<dbReference type="GO" id="GO:0032182">
    <property type="term" value="F:ubiquitin-like protein binding"/>
    <property type="evidence" value="ECO:0007669"/>
    <property type="project" value="TreeGrafter"/>
</dbReference>
<dbReference type="EMBL" id="CM002912">
    <property type="protein sequence ID" value="KMY99774.1"/>
    <property type="molecule type" value="Genomic_DNA"/>
</dbReference>
<dbReference type="GO" id="GO:0097602">
    <property type="term" value="F:cullin family protein binding"/>
    <property type="evidence" value="ECO:0007669"/>
    <property type="project" value="TreeGrafter"/>
</dbReference>
<dbReference type="GO" id="GO:0045116">
    <property type="term" value="P:protein neddylation"/>
    <property type="evidence" value="ECO:0007669"/>
    <property type="project" value="TreeGrafter"/>
</dbReference>